<keyword evidence="1 9" id="KW-0444">Lipid biosynthesis</keyword>
<evidence type="ECO:0000256" key="7">
    <source>
        <dbReference type="ARBA" id="ARBA00023264"/>
    </source>
</evidence>
<keyword evidence="5 9" id="KW-0443">Lipid metabolism</keyword>
<feature type="binding site" evidence="9">
    <location>
        <begin position="212"/>
        <end position="213"/>
    </location>
    <ligand>
        <name>sn-glycerol 1-phosphate</name>
        <dbReference type="ChEBI" id="CHEBI:57685"/>
    </ligand>
</feature>
<evidence type="ECO:0000256" key="3">
    <source>
        <dbReference type="ARBA" id="ARBA00022723"/>
    </source>
</evidence>
<evidence type="ECO:0000256" key="4">
    <source>
        <dbReference type="ARBA" id="ARBA00022842"/>
    </source>
</evidence>
<evidence type="ECO:0000256" key="8">
    <source>
        <dbReference type="ARBA" id="ARBA00048318"/>
    </source>
</evidence>
<comment type="caution">
    <text evidence="9">Lacks conserved residue(s) required for the propagation of feature annotation.</text>
</comment>
<dbReference type="PANTHER" id="PTHR40029:SF2">
    <property type="entry name" value="HEPTAPRENYLGLYCERYL PHOSPHATE SYNTHASE"/>
    <property type="match status" value="1"/>
</dbReference>
<dbReference type="Pfam" id="PF01884">
    <property type="entry name" value="PcrB"/>
    <property type="match status" value="1"/>
</dbReference>
<comment type="pathway">
    <text evidence="9">Membrane lipid metabolism; glycerophospholipid metabolism.</text>
</comment>
<dbReference type="NCBIfam" id="TIGR01768">
    <property type="entry name" value="GGGP-family"/>
    <property type="match status" value="1"/>
</dbReference>
<dbReference type="Proteomes" id="UP000447876">
    <property type="component" value="Unassembled WGS sequence"/>
</dbReference>
<dbReference type="InterPro" id="IPR038597">
    <property type="entry name" value="GGGP/HepGP_synthase_sf"/>
</dbReference>
<keyword evidence="4 9" id="KW-0460">Magnesium</keyword>
<comment type="caution">
    <text evidence="10">The sequence shown here is derived from an EMBL/GenBank/DDBJ whole genome shotgun (WGS) entry which is preliminary data.</text>
</comment>
<evidence type="ECO:0000313" key="11">
    <source>
        <dbReference type="Proteomes" id="UP000447876"/>
    </source>
</evidence>
<feature type="binding site" evidence="9">
    <location>
        <position position="15"/>
    </location>
    <ligand>
        <name>sn-glycerol 1-phosphate</name>
        <dbReference type="ChEBI" id="CHEBI:57685"/>
    </ligand>
</feature>
<evidence type="ECO:0000256" key="9">
    <source>
        <dbReference type="HAMAP-Rule" id="MF_00112"/>
    </source>
</evidence>
<comment type="function">
    <text evidence="9">Prenyltransferase that catalyzes in vivo the transfer of the heptaprenyl moiety of heptaprenyl pyrophosphate (HepPP; 35 carbon atoms) to the C3 hydroxyl of sn-glycerol-1-phosphate (G1P), producing heptaprenylglyceryl phosphate (HepGP). This reaction is an ether-bond-formation step in the biosynthesis of archaea-type G1P-based membrane lipids found in Bacillales.</text>
</comment>
<evidence type="ECO:0000256" key="2">
    <source>
        <dbReference type="ARBA" id="ARBA00022679"/>
    </source>
</evidence>
<name>A0A7X2Z567_9BACL</name>
<reference evidence="10 11" key="1">
    <citation type="submission" date="2019-11" db="EMBL/GenBank/DDBJ databases">
        <title>Draft genome sequences of five Paenibacillus species of dairy origin.</title>
        <authorList>
            <person name="Olajide A.M."/>
            <person name="Chen S."/>
            <person name="Lapointe G."/>
        </authorList>
    </citation>
    <scope>NUCLEOTIDE SEQUENCE [LARGE SCALE GENOMIC DNA]</scope>
    <source>
        <strain evidence="10 11">12CR55</strain>
    </source>
</reference>
<feature type="binding site" evidence="9">
    <location>
        <position position="43"/>
    </location>
    <ligand>
        <name>Mg(2+)</name>
        <dbReference type="ChEBI" id="CHEBI:18420"/>
    </ligand>
</feature>
<comment type="catalytic activity">
    <reaction evidence="8 9">
        <text>sn-glycerol 1-phosphate + all-trans-heptaprenyl diphosphate = 3-heptaprenyl-sn-glycero-1-phosphate + diphosphate</text>
        <dbReference type="Rhea" id="RHEA:33495"/>
        <dbReference type="ChEBI" id="CHEBI:33019"/>
        <dbReference type="ChEBI" id="CHEBI:57685"/>
        <dbReference type="ChEBI" id="CHEBI:58206"/>
        <dbReference type="ChEBI" id="CHEBI:64781"/>
        <dbReference type="EC" id="2.5.1.n9"/>
    </reaction>
</comment>
<dbReference type="InterPro" id="IPR039074">
    <property type="entry name" value="GGGP/HepGP_synthase_I"/>
</dbReference>
<dbReference type="EC" id="2.5.1.n9" evidence="9"/>
<keyword evidence="3 9" id="KW-0479">Metal-binding</keyword>
<dbReference type="GO" id="GO:0120536">
    <property type="term" value="F:heptaprenylglyceryl phosphate synthase activity"/>
    <property type="evidence" value="ECO:0007669"/>
    <property type="project" value="UniProtKB-ARBA"/>
</dbReference>
<feature type="binding site" evidence="9">
    <location>
        <begin position="162"/>
        <end position="167"/>
    </location>
    <ligand>
        <name>sn-glycerol 1-phosphate</name>
        <dbReference type="ChEBI" id="CHEBI:57685"/>
    </ligand>
</feature>
<dbReference type="InterPro" id="IPR008205">
    <property type="entry name" value="GGGP_HepGP_synthase"/>
</dbReference>
<dbReference type="PANTHER" id="PTHR40029">
    <property type="match status" value="1"/>
</dbReference>
<sequence length="234" mass="25234">MGLKQTISTWRHVFKIDPDRNLDDAALEAICLSGTDAVMIGGSSGVTYDNTVELLSRVRQFEVPCVLEVSSLEAVVPGFDLYMIPMVLNTKHPDWLIGHHARAAHKYSYLIPWEQLIPEGYIILNPDCTAAAVSEANAALTESEAAAYAEIADKLLHLPIVYVEYSGMFGNLDLVSAVHRSLSGSQLFYGGGIKDAGTARLAAGACDTIVVGNALYSDLEQALLTVAAVKPRRV</sequence>
<dbReference type="NCBIfam" id="NF003197">
    <property type="entry name" value="PRK04169.1-1"/>
    <property type="match status" value="1"/>
</dbReference>
<dbReference type="GO" id="GO:0046474">
    <property type="term" value="P:glycerophospholipid biosynthetic process"/>
    <property type="evidence" value="ECO:0007669"/>
    <property type="project" value="UniProtKB-UniRule"/>
</dbReference>
<keyword evidence="7 9" id="KW-1208">Phospholipid metabolism</keyword>
<comment type="similarity">
    <text evidence="9">Belongs to the GGGP/HepGP synthase family. Group I subfamily.</text>
</comment>
<evidence type="ECO:0000256" key="6">
    <source>
        <dbReference type="ARBA" id="ARBA00023209"/>
    </source>
</evidence>
<dbReference type="UniPathway" id="UPA00940"/>
<dbReference type="EMBL" id="WNZW01000010">
    <property type="protein sequence ID" value="MUG47213.1"/>
    <property type="molecule type" value="Genomic_DNA"/>
</dbReference>
<comment type="cofactor">
    <cofactor evidence="9">
        <name>Mg(2+)</name>
        <dbReference type="ChEBI" id="CHEBI:18420"/>
    </cofactor>
</comment>
<evidence type="ECO:0000256" key="5">
    <source>
        <dbReference type="ARBA" id="ARBA00023098"/>
    </source>
</evidence>
<feature type="binding site" evidence="9">
    <location>
        <position position="17"/>
    </location>
    <ligand>
        <name>Mg(2+)</name>
        <dbReference type="ChEBI" id="CHEBI:18420"/>
    </ligand>
</feature>
<dbReference type="CDD" id="cd02812">
    <property type="entry name" value="PcrB_like"/>
    <property type="match status" value="1"/>
</dbReference>
<feature type="binding site" evidence="9">
    <location>
        <position position="192"/>
    </location>
    <ligand>
        <name>sn-glycerol 1-phosphate</name>
        <dbReference type="ChEBI" id="CHEBI:57685"/>
    </ligand>
</feature>
<dbReference type="GO" id="GO:0000287">
    <property type="term" value="F:magnesium ion binding"/>
    <property type="evidence" value="ECO:0007669"/>
    <property type="project" value="UniProtKB-UniRule"/>
</dbReference>
<dbReference type="AlphaFoldDB" id="A0A7X2Z567"/>
<keyword evidence="6 9" id="KW-0594">Phospholipid biosynthesis</keyword>
<dbReference type="HAMAP" id="MF_00112">
    <property type="entry name" value="GGGP_HepGP_synthase"/>
    <property type="match status" value="1"/>
</dbReference>
<accession>A0A7X2Z567</accession>
<comment type="subunit">
    <text evidence="9">Homodimer.</text>
</comment>
<organism evidence="10 11">
    <name type="scientific">Paenibacillus woosongensis</name>
    <dbReference type="NCBI Taxonomy" id="307580"/>
    <lineage>
        <taxon>Bacteria</taxon>
        <taxon>Bacillati</taxon>
        <taxon>Bacillota</taxon>
        <taxon>Bacilli</taxon>
        <taxon>Bacillales</taxon>
        <taxon>Paenibacillaceae</taxon>
        <taxon>Paenibacillus</taxon>
    </lineage>
</organism>
<dbReference type="NCBIfam" id="NF003199">
    <property type="entry name" value="PRK04169.1-3"/>
    <property type="match status" value="1"/>
</dbReference>
<evidence type="ECO:0000256" key="1">
    <source>
        <dbReference type="ARBA" id="ARBA00022516"/>
    </source>
</evidence>
<gene>
    <name evidence="9" type="primary">pcrB</name>
    <name evidence="10" type="ORF">GNP95_19795</name>
</gene>
<protein>
    <recommendedName>
        <fullName evidence="9">Heptaprenylglyceryl phosphate synthase</fullName>
        <shortName evidence="9">HepGP synthase</shortName>
        <ecNumber evidence="9">2.5.1.n9</ecNumber>
    </recommendedName>
    <alternativeName>
        <fullName evidence="9">Glycerol-1-phosphate heptaprenyltransferase</fullName>
    </alternativeName>
</protein>
<proteinExistence type="inferred from homology"/>
<dbReference type="Gene3D" id="3.20.20.390">
    <property type="entry name" value="FMN-linked oxidoreductases"/>
    <property type="match status" value="1"/>
</dbReference>
<dbReference type="SUPFAM" id="SSF51395">
    <property type="entry name" value="FMN-linked oxidoreductases"/>
    <property type="match status" value="1"/>
</dbReference>
<evidence type="ECO:0000313" key="10">
    <source>
        <dbReference type="EMBL" id="MUG47213.1"/>
    </source>
</evidence>
<keyword evidence="2 9" id="KW-0808">Transferase</keyword>
<dbReference type="OrthoDB" id="2381757at2"/>